<dbReference type="SUPFAM" id="SSF56112">
    <property type="entry name" value="Protein kinase-like (PK-like)"/>
    <property type="match status" value="1"/>
</dbReference>
<gene>
    <name evidence="11" type="ORF">SO694_00016366</name>
</gene>
<evidence type="ECO:0000256" key="5">
    <source>
        <dbReference type="ARBA" id="ARBA00022777"/>
    </source>
</evidence>
<comment type="catalytic activity">
    <reaction evidence="8">
        <text>L-seryl-[protein] + ATP = O-phospho-L-seryl-[protein] + ADP + H(+)</text>
        <dbReference type="Rhea" id="RHEA:17989"/>
        <dbReference type="Rhea" id="RHEA-COMP:9863"/>
        <dbReference type="Rhea" id="RHEA-COMP:11604"/>
        <dbReference type="ChEBI" id="CHEBI:15378"/>
        <dbReference type="ChEBI" id="CHEBI:29999"/>
        <dbReference type="ChEBI" id="CHEBI:30616"/>
        <dbReference type="ChEBI" id="CHEBI:83421"/>
        <dbReference type="ChEBI" id="CHEBI:456216"/>
        <dbReference type="EC" id="2.7.11.1"/>
    </reaction>
</comment>
<feature type="region of interest" description="Disordered" evidence="9">
    <location>
        <begin position="365"/>
        <end position="464"/>
    </location>
</feature>
<accession>A0ABR1G3C2</accession>
<dbReference type="Gene3D" id="1.10.510.10">
    <property type="entry name" value="Transferase(Phosphotransferase) domain 1"/>
    <property type="match status" value="1"/>
</dbReference>
<name>A0ABR1G3C2_AURAN</name>
<feature type="compositionally biased region" description="Pro residues" evidence="9">
    <location>
        <begin position="437"/>
        <end position="458"/>
    </location>
</feature>
<evidence type="ECO:0000313" key="11">
    <source>
        <dbReference type="EMBL" id="KAK7242692.1"/>
    </source>
</evidence>
<keyword evidence="2" id="KW-0723">Serine/threonine-protein kinase</keyword>
<dbReference type="PROSITE" id="PS50011">
    <property type="entry name" value="PROTEIN_KINASE_DOM"/>
    <property type="match status" value="1"/>
</dbReference>
<dbReference type="PANTHER" id="PTHR44899">
    <property type="entry name" value="CAMK FAMILY PROTEIN KINASE"/>
    <property type="match status" value="1"/>
</dbReference>
<proteinExistence type="predicted"/>
<dbReference type="EMBL" id="JBBJCI010000141">
    <property type="protein sequence ID" value="KAK7242692.1"/>
    <property type="molecule type" value="Genomic_DNA"/>
</dbReference>
<dbReference type="InterPro" id="IPR000719">
    <property type="entry name" value="Prot_kinase_dom"/>
</dbReference>
<comment type="catalytic activity">
    <reaction evidence="7">
        <text>L-threonyl-[protein] + ATP = O-phospho-L-threonyl-[protein] + ADP + H(+)</text>
        <dbReference type="Rhea" id="RHEA:46608"/>
        <dbReference type="Rhea" id="RHEA-COMP:11060"/>
        <dbReference type="Rhea" id="RHEA-COMP:11605"/>
        <dbReference type="ChEBI" id="CHEBI:15378"/>
        <dbReference type="ChEBI" id="CHEBI:30013"/>
        <dbReference type="ChEBI" id="CHEBI:30616"/>
        <dbReference type="ChEBI" id="CHEBI:61977"/>
        <dbReference type="ChEBI" id="CHEBI:456216"/>
        <dbReference type="EC" id="2.7.11.1"/>
    </reaction>
</comment>
<feature type="domain" description="Protein kinase" evidence="10">
    <location>
        <begin position="1"/>
        <end position="265"/>
    </location>
</feature>
<protein>
    <recommendedName>
        <fullName evidence="1">non-specific serine/threonine protein kinase</fullName>
        <ecNumber evidence="1">2.7.11.1</ecNumber>
    </recommendedName>
</protein>
<organism evidence="11 12">
    <name type="scientific">Aureococcus anophagefferens</name>
    <name type="common">Harmful bloom alga</name>
    <dbReference type="NCBI Taxonomy" id="44056"/>
    <lineage>
        <taxon>Eukaryota</taxon>
        <taxon>Sar</taxon>
        <taxon>Stramenopiles</taxon>
        <taxon>Ochrophyta</taxon>
        <taxon>Pelagophyceae</taxon>
        <taxon>Pelagomonadales</taxon>
        <taxon>Pelagomonadaceae</taxon>
        <taxon>Aureococcus</taxon>
    </lineage>
</organism>
<evidence type="ECO:0000256" key="6">
    <source>
        <dbReference type="ARBA" id="ARBA00022840"/>
    </source>
</evidence>
<evidence type="ECO:0000256" key="8">
    <source>
        <dbReference type="ARBA" id="ARBA00048679"/>
    </source>
</evidence>
<feature type="region of interest" description="Disordered" evidence="9">
    <location>
        <begin position="279"/>
        <end position="348"/>
    </location>
</feature>
<evidence type="ECO:0000256" key="1">
    <source>
        <dbReference type="ARBA" id="ARBA00012513"/>
    </source>
</evidence>
<sequence length="525" mass="56962">MASPRSAEDRWQEVRRVGGESAGQLCVAKKVPTDTLNQRDREAAHRECALLRTLEHPHIVNFVESWESERDDGQSRTMHLIMEWCEQGDLAYHINEKKAAGERFAAAHVWRWFHEMASALEYMHRRRVLHRDLKSTNVFVDGNFHVKLGDLGIAKILESTLAHASTVVGTPNYLSPELCENKPYSYSSDVWALGCVLYELCALKRPFDASNLFGIVYSVVKGDVDLDAVSPDASDPLRKLVTRLLTKDADVRPTVTAILADEPRLRALAANDGASDDFNDATTCSVLNDDDDVDDYDDDFESEGDATPSFAHKKTLADERDDPSPSRAAPLNSASPPSGGRYAGMDGPPCVVPLTGGVLSPRDAARAEARVADGPRGAGARARVARQAAARGSSTDAVDAGVLRRRRAPPRWGRPLGVPPLVLAVPGDGDGDDAGDDPPPPPGPPPPTPPPAARGPPRAPRRADAALRCRLGDAPYEQVYALCRSAHERCASVKKADFFDIVARDQYGACLEVEQVVFADLTRGS</sequence>
<dbReference type="GO" id="GO:0016301">
    <property type="term" value="F:kinase activity"/>
    <property type="evidence" value="ECO:0007669"/>
    <property type="project" value="UniProtKB-KW"/>
</dbReference>
<dbReference type="EC" id="2.7.11.1" evidence="1"/>
<feature type="compositionally biased region" description="Low complexity" evidence="9">
    <location>
        <begin position="410"/>
        <end position="427"/>
    </location>
</feature>
<dbReference type="SMART" id="SM00220">
    <property type="entry name" value="S_TKc"/>
    <property type="match status" value="1"/>
</dbReference>
<feature type="compositionally biased region" description="Acidic residues" evidence="9">
    <location>
        <begin position="288"/>
        <end position="304"/>
    </location>
</feature>
<reference evidence="11 12" key="1">
    <citation type="submission" date="2024-03" db="EMBL/GenBank/DDBJ databases">
        <title>Aureococcus anophagefferens CCMP1851 and Kratosvirus quantuckense: Draft genome of a second virus-susceptible host strain in the model system.</title>
        <authorList>
            <person name="Chase E."/>
            <person name="Truchon A.R."/>
            <person name="Schepens W."/>
            <person name="Wilhelm S.W."/>
        </authorList>
    </citation>
    <scope>NUCLEOTIDE SEQUENCE [LARGE SCALE GENOMIC DNA]</scope>
    <source>
        <strain evidence="11 12">CCMP1851</strain>
    </source>
</reference>
<dbReference type="PANTHER" id="PTHR44899:SF4">
    <property type="entry name" value="SERINE_THREONINE-PROTEIN KINASE NEK1"/>
    <property type="match status" value="1"/>
</dbReference>
<dbReference type="InterPro" id="IPR011009">
    <property type="entry name" value="Kinase-like_dom_sf"/>
</dbReference>
<feature type="compositionally biased region" description="Basic and acidic residues" evidence="9">
    <location>
        <begin position="315"/>
        <end position="324"/>
    </location>
</feature>
<keyword evidence="5 11" id="KW-0418">Kinase</keyword>
<keyword evidence="4" id="KW-0547">Nucleotide-binding</keyword>
<dbReference type="InterPro" id="IPR008271">
    <property type="entry name" value="Ser/Thr_kinase_AS"/>
</dbReference>
<evidence type="ECO:0000256" key="3">
    <source>
        <dbReference type="ARBA" id="ARBA00022679"/>
    </source>
</evidence>
<evidence type="ECO:0000259" key="10">
    <source>
        <dbReference type="PROSITE" id="PS50011"/>
    </source>
</evidence>
<evidence type="ECO:0000313" key="12">
    <source>
        <dbReference type="Proteomes" id="UP001363151"/>
    </source>
</evidence>
<dbReference type="InterPro" id="IPR051131">
    <property type="entry name" value="NEK_Ser/Thr_kinase_NIMA"/>
</dbReference>
<dbReference type="Proteomes" id="UP001363151">
    <property type="component" value="Unassembled WGS sequence"/>
</dbReference>
<evidence type="ECO:0000256" key="7">
    <source>
        <dbReference type="ARBA" id="ARBA00047899"/>
    </source>
</evidence>
<keyword evidence="12" id="KW-1185">Reference proteome</keyword>
<feature type="compositionally biased region" description="Low complexity" evidence="9">
    <location>
        <begin position="374"/>
        <end position="392"/>
    </location>
</feature>
<evidence type="ECO:0000256" key="2">
    <source>
        <dbReference type="ARBA" id="ARBA00022527"/>
    </source>
</evidence>
<evidence type="ECO:0000256" key="4">
    <source>
        <dbReference type="ARBA" id="ARBA00022741"/>
    </source>
</evidence>
<comment type="caution">
    <text evidence="11">The sequence shown here is derived from an EMBL/GenBank/DDBJ whole genome shotgun (WGS) entry which is preliminary data.</text>
</comment>
<dbReference type="CDD" id="cd08215">
    <property type="entry name" value="STKc_Nek"/>
    <property type="match status" value="1"/>
</dbReference>
<evidence type="ECO:0000256" key="9">
    <source>
        <dbReference type="SAM" id="MobiDB-lite"/>
    </source>
</evidence>
<keyword evidence="3" id="KW-0808">Transferase</keyword>
<dbReference type="PROSITE" id="PS00108">
    <property type="entry name" value="PROTEIN_KINASE_ST"/>
    <property type="match status" value="1"/>
</dbReference>
<dbReference type="Pfam" id="PF00069">
    <property type="entry name" value="Pkinase"/>
    <property type="match status" value="1"/>
</dbReference>
<keyword evidence="6" id="KW-0067">ATP-binding</keyword>